<evidence type="ECO:0000256" key="1">
    <source>
        <dbReference type="SAM" id="MobiDB-lite"/>
    </source>
</evidence>
<accession>A0A9W6XWZ9</accession>
<protein>
    <submittedName>
        <fullName evidence="2">Unnamed protein product</fullName>
    </submittedName>
</protein>
<evidence type="ECO:0000313" key="2">
    <source>
        <dbReference type="EMBL" id="GMF48966.1"/>
    </source>
</evidence>
<evidence type="ECO:0000313" key="3">
    <source>
        <dbReference type="Proteomes" id="UP001165121"/>
    </source>
</evidence>
<name>A0A9W6XWZ9_9STRA</name>
<dbReference type="Proteomes" id="UP001165121">
    <property type="component" value="Unassembled WGS sequence"/>
</dbReference>
<keyword evidence="3" id="KW-1185">Reference proteome</keyword>
<dbReference type="EMBL" id="BSXT01002441">
    <property type="protein sequence ID" value="GMF48966.1"/>
    <property type="molecule type" value="Genomic_DNA"/>
</dbReference>
<proteinExistence type="predicted"/>
<sequence length="549" mass="59942">MCKVLIRIEFAPKTVGVKCVAADEGVSGDSNKTQAPYRPFGCRGGRVKTCVRGSKLEPLGGSEEARKTGSVVLEEAGRCVWSVLWGRVYIWKTRGRLGQDTCRRRPVEWGAGFVWRGSGDDWTRNELTWLVDVWAQSTESSLRRSLCVAGLPAEAEPKEAEKSGTSCSTLDVSAPNAEVEGSRPSDSEPSAEPEPLLMPEDVVPSLSSPDMKPSGAGQGDEAGAQPSNRSGGGRSQVVPADHQNITPQDESRASTAIYRLSSANPEPTAANPRSVQVEGGALSLLGRVGYFGSTSCGAWSSSLRPDQRPFQRLRGVPEGDEAQNLSLTRPPEMSEVEMIAYGRSQLELWMSLPPGVVHPVDVAYAPRHEGYDLWSFIQAAGATARHLMSVTRSPAARWLNVFNAERCRIPIVSDLKVVRVSMELMPPIACVALFQTMLHEAEFEFRNQVPAWHTLPEVSGVPESQIRLEVERVGHFIRAELIAWKSAVGSTPYYVRSPSDPQLTASTQTNESRMEFPLDKGGDVIMDEDTQLFLGQEVAMRLQLTGLRP</sequence>
<dbReference type="OrthoDB" id="115434at2759"/>
<feature type="region of interest" description="Disordered" evidence="1">
    <location>
        <begin position="153"/>
        <end position="252"/>
    </location>
</feature>
<reference evidence="2" key="1">
    <citation type="submission" date="2023-04" db="EMBL/GenBank/DDBJ databases">
        <title>Phytophthora fragariaefolia NBRC 109709.</title>
        <authorList>
            <person name="Ichikawa N."/>
            <person name="Sato H."/>
            <person name="Tonouchi N."/>
        </authorList>
    </citation>
    <scope>NUCLEOTIDE SEQUENCE</scope>
    <source>
        <strain evidence="2">NBRC 109709</strain>
    </source>
</reference>
<organism evidence="2 3">
    <name type="scientific">Phytophthora fragariaefolia</name>
    <dbReference type="NCBI Taxonomy" id="1490495"/>
    <lineage>
        <taxon>Eukaryota</taxon>
        <taxon>Sar</taxon>
        <taxon>Stramenopiles</taxon>
        <taxon>Oomycota</taxon>
        <taxon>Peronosporomycetes</taxon>
        <taxon>Peronosporales</taxon>
        <taxon>Peronosporaceae</taxon>
        <taxon>Phytophthora</taxon>
    </lineage>
</organism>
<gene>
    <name evidence="2" type="ORF">Pfra01_001915600</name>
</gene>
<dbReference type="AlphaFoldDB" id="A0A9W6XWZ9"/>
<feature type="compositionally biased region" description="Low complexity" evidence="1">
    <location>
        <begin position="187"/>
        <end position="200"/>
    </location>
</feature>
<comment type="caution">
    <text evidence="2">The sequence shown here is derived from an EMBL/GenBank/DDBJ whole genome shotgun (WGS) entry which is preliminary data.</text>
</comment>